<evidence type="ECO:0000256" key="6">
    <source>
        <dbReference type="ARBA" id="ARBA00023102"/>
    </source>
</evidence>
<keyword evidence="6 11" id="KW-0368">Histidine biosynthesis</keyword>
<dbReference type="GO" id="GO:0000107">
    <property type="term" value="F:imidazoleglycerol-phosphate synthase activity"/>
    <property type="evidence" value="ECO:0007669"/>
    <property type="project" value="InterPro"/>
</dbReference>
<evidence type="ECO:0000256" key="11">
    <source>
        <dbReference type="RuleBase" id="RU003657"/>
    </source>
</evidence>
<comment type="catalytic activity">
    <reaction evidence="10">
        <text>5-[(5-phospho-1-deoxy-D-ribulos-1-ylimino)methylamino]-1-(5-phospho-beta-D-ribosyl)imidazole-4-carboxamide + L-glutamine = D-erythro-1-(imidazol-4-yl)glycerol 3-phosphate + 5-amino-1-(5-phospho-beta-D-ribosyl)imidazole-4-carboxamide + L-glutamate + H(+)</text>
        <dbReference type="Rhea" id="RHEA:24793"/>
        <dbReference type="ChEBI" id="CHEBI:15378"/>
        <dbReference type="ChEBI" id="CHEBI:29985"/>
        <dbReference type="ChEBI" id="CHEBI:58278"/>
        <dbReference type="ChEBI" id="CHEBI:58359"/>
        <dbReference type="ChEBI" id="CHEBI:58475"/>
        <dbReference type="ChEBI" id="CHEBI:58525"/>
        <dbReference type="EC" id="4.3.2.10"/>
    </reaction>
</comment>
<dbReference type="UniPathway" id="UPA00031">
    <property type="reaction ID" value="UER00010"/>
</dbReference>
<dbReference type="RefSeq" id="WP_012610450.1">
    <property type="nucleotide sequence ID" value="NC_011768.1"/>
</dbReference>
<evidence type="ECO:0000256" key="8">
    <source>
        <dbReference type="ARBA" id="ARBA00025475"/>
    </source>
</evidence>
<organism evidence="12 13">
    <name type="scientific">Desulfatibacillum aliphaticivorans</name>
    <dbReference type="NCBI Taxonomy" id="218208"/>
    <lineage>
        <taxon>Bacteria</taxon>
        <taxon>Pseudomonadati</taxon>
        <taxon>Thermodesulfobacteriota</taxon>
        <taxon>Desulfobacteria</taxon>
        <taxon>Desulfobacterales</taxon>
        <taxon>Desulfatibacillaceae</taxon>
        <taxon>Desulfatibacillum</taxon>
    </lineage>
</organism>
<accession>B8F9R9</accession>
<dbReference type="InterPro" id="IPR004651">
    <property type="entry name" value="HisF"/>
</dbReference>
<dbReference type="GO" id="GO:0016829">
    <property type="term" value="F:lyase activity"/>
    <property type="evidence" value="ECO:0007669"/>
    <property type="project" value="UniProtKB-KW"/>
</dbReference>
<dbReference type="InterPro" id="IPR006062">
    <property type="entry name" value="His_biosynth"/>
</dbReference>
<keyword evidence="5 11" id="KW-0028">Amino-acid biosynthesis</keyword>
<comment type="pathway">
    <text evidence="1">Amino-acid biosynthesis; L-histidine biosynthesis; L-histidine from 5-phospho-alpha-D-ribose 1-diphosphate: step 5/9.</text>
</comment>
<comment type="similarity">
    <text evidence="2 11">Belongs to the HisA/HisF family.</text>
</comment>
<name>B8F9R9_DESAL</name>
<evidence type="ECO:0000256" key="10">
    <source>
        <dbReference type="ARBA" id="ARBA00047838"/>
    </source>
</evidence>
<evidence type="ECO:0000256" key="7">
    <source>
        <dbReference type="ARBA" id="ARBA00023239"/>
    </source>
</evidence>
<gene>
    <name evidence="12" type="ordered locus">Dalk_1314</name>
</gene>
<protein>
    <recommendedName>
        <fullName evidence="4">imidazole glycerol-phosphate synthase</fullName>
        <ecNumber evidence="4">4.3.2.10</ecNumber>
    </recommendedName>
    <alternativeName>
        <fullName evidence="9">IGP synthase cyclase subunit</fullName>
    </alternativeName>
</protein>
<dbReference type="eggNOG" id="COG0107">
    <property type="taxonomic scope" value="Bacteria"/>
</dbReference>
<dbReference type="PANTHER" id="PTHR21235:SF2">
    <property type="entry name" value="IMIDAZOLE GLYCEROL PHOSPHATE SYNTHASE HISHF"/>
    <property type="match status" value="1"/>
</dbReference>
<reference evidence="12 13" key="1">
    <citation type="journal article" date="2012" name="Environ. Microbiol.">
        <title>The genome sequence of Desulfatibacillum alkenivorans AK-01: a blueprint for anaerobic alkane oxidation.</title>
        <authorList>
            <person name="Callaghan A.V."/>
            <person name="Morris B.E."/>
            <person name="Pereira I.A."/>
            <person name="McInerney M.J."/>
            <person name="Austin R.N."/>
            <person name="Groves J.T."/>
            <person name="Kukor J.J."/>
            <person name="Suflita J.M."/>
            <person name="Young L.Y."/>
            <person name="Zylstra G.J."/>
            <person name="Wawrik B."/>
        </authorList>
    </citation>
    <scope>NUCLEOTIDE SEQUENCE [LARGE SCALE GENOMIC DNA]</scope>
    <source>
        <strain evidence="12 13">AK-01</strain>
    </source>
</reference>
<evidence type="ECO:0000256" key="2">
    <source>
        <dbReference type="ARBA" id="ARBA00009667"/>
    </source>
</evidence>
<evidence type="ECO:0000256" key="3">
    <source>
        <dbReference type="ARBA" id="ARBA00011152"/>
    </source>
</evidence>
<keyword evidence="7" id="KW-0456">Lyase</keyword>
<dbReference type="SUPFAM" id="SSF51366">
    <property type="entry name" value="Ribulose-phoshate binding barrel"/>
    <property type="match status" value="1"/>
</dbReference>
<dbReference type="EC" id="4.3.2.10" evidence="4"/>
<dbReference type="InterPro" id="IPR050064">
    <property type="entry name" value="IGPS_HisA/HisF"/>
</dbReference>
<dbReference type="GO" id="GO:0000105">
    <property type="term" value="P:L-histidine biosynthetic process"/>
    <property type="evidence" value="ECO:0007669"/>
    <property type="project" value="UniProtKB-UniPathway"/>
</dbReference>
<comment type="subunit">
    <text evidence="3">Heterodimer of HisH and HisF.</text>
</comment>
<evidence type="ECO:0000256" key="9">
    <source>
        <dbReference type="ARBA" id="ARBA00030264"/>
    </source>
</evidence>
<dbReference type="AlphaFoldDB" id="B8F9R9"/>
<sequence length="257" mass="27860">MLRPRIIPCLLVRNGGLVKTVKFGKAKYVGDPINAVKIFNEKEVDEIIVLDIDATAEGRDPDYGMIKNLATECRMPLCYGGGVRTVEQVERIIGLGVEKVSMSSAVTADPDLITRAAEVVGAQSVVVVMDVKKGRFSRKYEIYTHNGKKKASLDPVAFAVKAEKLGAGEIVLNAIDKDGVMEGYDVDLVGRVRQSTNLPMTVLGGAGTLDDIKNLIREHGIIGAAAGSLFVFKGVYRAVLINYPNREEKDALLKNLI</sequence>
<dbReference type="HOGENOM" id="CLU_048577_4_0_7"/>
<dbReference type="EMBL" id="CP001322">
    <property type="protein sequence ID" value="ACL03015.1"/>
    <property type="molecule type" value="Genomic_DNA"/>
</dbReference>
<evidence type="ECO:0000256" key="5">
    <source>
        <dbReference type="ARBA" id="ARBA00022605"/>
    </source>
</evidence>
<dbReference type="Proteomes" id="UP000000739">
    <property type="component" value="Chromosome"/>
</dbReference>
<evidence type="ECO:0000256" key="1">
    <source>
        <dbReference type="ARBA" id="ARBA00005091"/>
    </source>
</evidence>
<evidence type="ECO:0000313" key="12">
    <source>
        <dbReference type="EMBL" id="ACL03015.1"/>
    </source>
</evidence>
<dbReference type="Gene3D" id="3.20.20.70">
    <property type="entry name" value="Aldolase class I"/>
    <property type="match status" value="1"/>
</dbReference>
<dbReference type="PANTHER" id="PTHR21235">
    <property type="entry name" value="IMIDAZOLE GLYCEROL PHOSPHATE SYNTHASE SUBUNIT HISF/H IGP SYNTHASE SUBUNIT HISF/H"/>
    <property type="match status" value="1"/>
</dbReference>
<proteinExistence type="inferred from homology"/>
<dbReference type="NCBIfam" id="NF038364">
    <property type="entry name" value="AglZ_HisF2_fam"/>
    <property type="match status" value="1"/>
</dbReference>
<dbReference type="CDD" id="cd04731">
    <property type="entry name" value="HisF"/>
    <property type="match status" value="1"/>
</dbReference>
<keyword evidence="13" id="KW-1185">Reference proteome</keyword>
<comment type="function">
    <text evidence="8">IGPS catalyzes the conversion of PRFAR and glutamine to IGP, AICAR and glutamate. The HisF subunit catalyzes the cyclization activity that produces IGP and AICAR from PRFAR using the ammonia provided by the HisH subunit.</text>
</comment>
<dbReference type="Pfam" id="PF00977">
    <property type="entry name" value="His_biosynth"/>
    <property type="match status" value="1"/>
</dbReference>
<evidence type="ECO:0000256" key="4">
    <source>
        <dbReference type="ARBA" id="ARBA00012809"/>
    </source>
</evidence>
<evidence type="ECO:0000313" key="13">
    <source>
        <dbReference type="Proteomes" id="UP000000739"/>
    </source>
</evidence>
<dbReference type="InterPro" id="IPR013785">
    <property type="entry name" value="Aldolase_TIM"/>
</dbReference>
<dbReference type="KEGG" id="dal:Dalk_1314"/>
<dbReference type="InterPro" id="IPR011060">
    <property type="entry name" value="RibuloseP-bd_barrel"/>
</dbReference>